<evidence type="ECO:0000259" key="1">
    <source>
        <dbReference type="Pfam" id="PF01612"/>
    </source>
</evidence>
<reference evidence="3" key="1">
    <citation type="submission" date="2020-11" db="EMBL/GenBank/DDBJ databases">
        <authorList>
            <person name="Tran Van P."/>
        </authorList>
    </citation>
    <scope>NUCLEOTIDE SEQUENCE</scope>
</reference>
<evidence type="ECO:0000313" key="4">
    <source>
        <dbReference type="Proteomes" id="UP000678499"/>
    </source>
</evidence>
<dbReference type="Proteomes" id="UP000678499">
    <property type="component" value="Unassembled WGS sequence"/>
</dbReference>
<dbReference type="InterPro" id="IPR036397">
    <property type="entry name" value="RNaseH_sf"/>
</dbReference>
<gene>
    <name evidence="3" type="ORF">NMOB1V02_LOCUS10139</name>
</gene>
<dbReference type="Pfam" id="PF01612">
    <property type="entry name" value="DNA_pol_A_exo1"/>
    <property type="match status" value="1"/>
</dbReference>
<proteinExistence type="predicted"/>
<dbReference type="InterPro" id="IPR012337">
    <property type="entry name" value="RNaseH-like_sf"/>
</dbReference>
<dbReference type="Gene3D" id="3.30.420.10">
    <property type="entry name" value="Ribonuclease H-like superfamily/Ribonuclease H"/>
    <property type="match status" value="1"/>
</dbReference>
<dbReference type="Pfam" id="PF01927">
    <property type="entry name" value="Mut7-C"/>
    <property type="match status" value="1"/>
</dbReference>
<feature type="domain" description="3'-5' exonuclease" evidence="1">
    <location>
        <begin position="27"/>
        <end position="83"/>
    </location>
</feature>
<keyword evidence="4" id="KW-1185">Reference proteome</keyword>
<dbReference type="GO" id="GO:0006139">
    <property type="term" value="P:nucleobase-containing compound metabolic process"/>
    <property type="evidence" value="ECO:0007669"/>
    <property type="project" value="InterPro"/>
</dbReference>
<feature type="domain" description="Mut7-C RNAse" evidence="2">
    <location>
        <begin position="145"/>
        <end position="247"/>
    </location>
</feature>
<dbReference type="InterPro" id="IPR002782">
    <property type="entry name" value="Mut7-C_RNAse_dom"/>
</dbReference>
<dbReference type="EMBL" id="CAJPEX010003931">
    <property type="protein sequence ID" value="CAG0922669.1"/>
    <property type="molecule type" value="Genomic_DNA"/>
</dbReference>
<protein>
    <recommendedName>
        <fullName evidence="5">3'-5' exonuclease domain-containing protein</fullName>
    </recommendedName>
</protein>
<dbReference type="SUPFAM" id="SSF53098">
    <property type="entry name" value="Ribonuclease H-like"/>
    <property type="match status" value="1"/>
</dbReference>
<dbReference type="GO" id="GO:0003676">
    <property type="term" value="F:nucleic acid binding"/>
    <property type="evidence" value="ECO:0007669"/>
    <property type="project" value="InterPro"/>
</dbReference>
<dbReference type="PANTHER" id="PTHR47765:SF2">
    <property type="entry name" value="EXONUCLEASE MUT-7 HOMOLOG"/>
    <property type="match status" value="1"/>
</dbReference>
<evidence type="ECO:0000259" key="2">
    <source>
        <dbReference type="Pfam" id="PF01927"/>
    </source>
</evidence>
<dbReference type="OrthoDB" id="18193at2759"/>
<dbReference type="AlphaFoldDB" id="A0A7R9GIJ9"/>
<dbReference type="GO" id="GO:0008408">
    <property type="term" value="F:3'-5' exonuclease activity"/>
    <property type="evidence" value="ECO:0007669"/>
    <property type="project" value="InterPro"/>
</dbReference>
<evidence type="ECO:0000313" key="3">
    <source>
        <dbReference type="EMBL" id="CAD7282517.1"/>
    </source>
</evidence>
<evidence type="ECO:0008006" key="5">
    <source>
        <dbReference type="Google" id="ProtNLM"/>
    </source>
</evidence>
<name>A0A7R9GIJ9_9CRUS</name>
<dbReference type="PANTHER" id="PTHR47765">
    <property type="entry name" value="3'-5' EXONUCLEASE DOMAIN-CONTAINING PROTEIN"/>
    <property type="match status" value="1"/>
</dbReference>
<organism evidence="3">
    <name type="scientific">Notodromas monacha</name>
    <dbReference type="NCBI Taxonomy" id="399045"/>
    <lineage>
        <taxon>Eukaryota</taxon>
        <taxon>Metazoa</taxon>
        <taxon>Ecdysozoa</taxon>
        <taxon>Arthropoda</taxon>
        <taxon>Crustacea</taxon>
        <taxon>Oligostraca</taxon>
        <taxon>Ostracoda</taxon>
        <taxon>Podocopa</taxon>
        <taxon>Podocopida</taxon>
        <taxon>Cypridocopina</taxon>
        <taxon>Cypridoidea</taxon>
        <taxon>Cyprididae</taxon>
        <taxon>Notodromas</taxon>
    </lineage>
</organism>
<accession>A0A7R9GIJ9</accession>
<dbReference type="InterPro" id="IPR052408">
    <property type="entry name" value="Exonuclease_MUT-7-like"/>
</dbReference>
<dbReference type="EMBL" id="OA885968">
    <property type="protein sequence ID" value="CAD7282517.1"/>
    <property type="molecule type" value="Genomic_DNA"/>
</dbReference>
<dbReference type="InterPro" id="IPR002562">
    <property type="entry name" value="3'-5'_exonuclease_dom"/>
</dbReference>
<sequence>MVRSISREFQVSMKFFLWLEVDCYDFGQPVTGLASLVRTVLGKPLDKRECVSDWERRPLRREQLLYAALDAFCLVEMYLALVAKAEDMQVDFRSIFNGECLTPQGFEEFSAMSADIFQRQETVSVCSDGSSCESQRPRVSPGQLRVITDLALRGLCRQLRSLGVDAKSITDGEPRQKCVEYHRLEKRVILAKQGKSYRDLCGYVLPSVILCIKYNKVPEQVMQVVRAFNLKITKDQIFSRCASCNEERFLGIHGQVMSVMADKVVPLRPMDSDGNQFDDRLEDSCAQLLALGRAKRICGLTRKEIAEETEKHGVGNWRSVGQLGWTRVIGGFVNVKTGKLLNGRRLACGHGGALRVEHTSVETNMFFVCCRCGHVFWEGSHLRNFIRTYSETYGLCLSD</sequence>